<evidence type="ECO:0000313" key="3">
    <source>
        <dbReference type="Proteomes" id="UP000001191"/>
    </source>
</evidence>
<dbReference type="OrthoDB" id="571089at2"/>
<sequence>MLSKVRSHPYFLTPQSSNPSYPLLIFLPGMDETGKDLMYIQTAGLEAAFDVRCFVIPPDNLTTWDEMTEELVTLTQIELEKEPRRHVRPGSPTEVAYRETSLVYLCAESFGGCLALKVLEKFPQLFTNIILINSASSFHRVPWLNLGSLLFPYTPQLFYKISSFLSLPFLANLSRVSPVASQALLKSTSFAPKKTANQRLSLMKEFDIDENKLSQITQPVLLIASKNDRLLPSEAEAQSLSNIFPNSQIITLPNSGHACLVQNDVNLYQILLSANFIVT</sequence>
<dbReference type="PhylomeDB" id="B2IXQ1"/>
<evidence type="ECO:0000313" key="2">
    <source>
        <dbReference type="EMBL" id="ACC81579.1"/>
    </source>
</evidence>
<dbReference type="InterPro" id="IPR000073">
    <property type="entry name" value="AB_hydrolase_1"/>
</dbReference>
<dbReference type="STRING" id="63737.Npun_R3098"/>
<proteinExistence type="predicted"/>
<organism evidence="2 3">
    <name type="scientific">Nostoc punctiforme (strain ATCC 29133 / PCC 73102)</name>
    <dbReference type="NCBI Taxonomy" id="63737"/>
    <lineage>
        <taxon>Bacteria</taxon>
        <taxon>Bacillati</taxon>
        <taxon>Cyanobacteriota</taxon>
        <taxon>Cyanophyceae</taxon>
        <taxon>Nostocales</taxon>
        <taxon>Nostocaceae</taxon>
        <taxon>Nostoc</taxon>
    </lineage>
</organism>
<dbReference type="Gene3D" id="3.40.50.1820">
    <property type="entry name" value="alpha/beta hydrolase"/>
    <property type="match status" value="1"/>
</dbReference>
<dbReference type="InterPro" id="IPR029058">
    <property type="entry name" value="AB_hydrolase_fold"/>
</dbReference>
<dbReference type="PANTHER" id="PTHR22753:SF48">
    <property type="entry name" value="PHOSPHOLIPID_GLYCEROL ACYLTRANSFERASE DOMAIN-CONTAINING PROTEIN"/>
    <property type="match status" value="1"/>
</dbReference>
<dbReference type="PANTHER" id="PTHR22753">
    <property type="entry name" value="TRANSMEMBRANE PROTEIN 68"/>
    <property type="match status" value="1"/>
</dbReference>
<dbReference type="Pfam" id="PF00561">
    <property type="entry name" value="Abhydrolase_1"/>
    <property type="match status" value="1"/>
</dbReference>
<protein>
    <recommendedName>
        <fullName evidence="1">AB hydrolase-1 domain-containing protein</fullName>
    </recommendedName>
</protein>
<accession>B2IXQ1</accession>
<dbReference type="EMBL" id="CP001037">
    <property type="protein sequence ID" value="ACC81579.1"/>
    <property type="molecule type" value="Genomic_DNA"/>
</dbReference>
<evidence type="ECO:0000259" key="1">
    <source>
        <dbReference type="Pfam" id="PF00561"/>
    </source>
</evidence>
<reference evidence="3" key="1">
    <citation type="submission" date="2008-04" db="EMBL/GenBank/DDBJ databases">
        <title>Complete sequence of chromosome of Nostoc punctiforme ATCC 29133.</title>
        <authorList>
            <consortium name="US DOE Joint Genome Institute"/>
            <person name="Copeland A."/>
            <person name="Lucas S."/>
            <person name="Lapidus A."/>
            <person name="Glavina del Rio T."/>
            <person name="Dalin E."/>
            <person name="Tice H."/>
            <person name="Pitluck S."/>
            <person name="Chain P."/>
            <person name="Malfatti S."/>
            <person name="Shin M."/>
            <person name="Vergez L."/>
            <person name="Schmutz J."/>
            <person name="Larimer F."/>
            <person name="Land M."/>
            <person name="Hauser L."/>
            <person name="Kyrpides N."/>
            <person name="Kim E."/>
            <person name="Meeks J.C."/>
            <person name="Elhai J."/>
            <person name="Campbell E.L."/>
            <person name="Thiel T."/>
            <person name="Longmire J."/>
            <person name="Potts M."/>
            <person name="Atlas R."/>
        </authorList>
    </citation>
    <scope>NUCLEOTIDE SEQUENCE [LARGE SCALE GENOMIC DNA]</scope>
    <source>
        <strain evidence="3">ATCC 29133 / PCC 73102</strain>
    </source>
</reference>
<dbReference type="KEGG" id="npu:Npun_R3098"/>
<dbReference type="HOGENOM" id="CLU_1037342_0_0_3"/>
<dbReference type="eggNOG" id="COG2267">
    <property type="taxonomic scope" value="Bacteria"/>
</dbReference>
<name>B2IXQ1_NOSP7</name>
<dbReference type="AlphaFoldDB" id="B2IXQ1"/>
<feature type="domain" description="AB hydrolase-1" evidence="1">
    <location>
        <begin position="103"/>
        <end position="261"/>
    </location>
</feature>
<dbReference type="SUPFAM" id="SSF53474">
    <property type="entry name" value="alpha/beta-Hydrolases"/>
    <property type="match status" value="1"/>
</dbReference>
<dbReference type="Proteomes" id="UP000001191">
    <property type="component" value="Chromosome"/>
</dbReference>
<dbReference type="RefSeq" id="WP_012409565.1">
    <property type="nucleotide sequence ID" value="NC_010628.1"/>
</dbReference>
<dbReference type="EnsemblBacteria" id="ACC81579">
    <property type="protein sequence ID" value="ACC81579"/>
    <property type="gene ID" value="Npun_R3098"/>
</dbReference>
<gene>
    <name evidence="2" type="ordered locus">Npun_R3098</name>
</gene>
<dbReference type="GO" id="GO:0016020">
    <property type="term" value="C:membrane"/>
    <property type="evidence" value="ECO:0007669"/>
    <property type="project" value="TreeGrafter"/>
</dbReference>
<keyword evidence="3" id="KW-1185">Reference proteome</keyword>
<reference evidence="2 3" key="2">
    <citation type="journal article" date="2013" name="Plant Physiol.">
        <title>A Nostoc punctiforme Sugar Transporter Necessary to Establish a Cyanobacterium-Plant Symbiosis.</title>
        <authorList>
            <person name="Ekman M."/>
            <person name="Picossi S."/>
            <person name="Campbell E.L."/>
            <person name="Meeks J.C."/>
            <person name="Flores E."/>
        </authorList>
    </citation>
    <scope>NUCLEOTIDE SEQUENCE [LARGE SCALE GENOMIC DNA]</scope>
    <source>
        <strain evidence="3">ATCC 29133 / PCC 73102</strain>
    </source>
</reference>